<reference evidence="3 4" key="1">
    <citation type="journal article" date="2007" name="Genome Res.">
        <title>Genome characteristics of facultatively symbiotic Frankia sp. strains reflect host range and host plant biogeography.</title>
        <authorList>
            <person name="Normand P."/>
            <person name="Lapierre P."/>
            <person name="Tisa L.S."/>
            <person name="Gogarten J.P."/>
            <person name="Alloisio N."/>
            <person name="Bagnarol E."/>
            <person name="Bassi C.A."/>
            <person name="Berry A.M."/>
            <person name="Bickhart D.M."/>
            <person name="Choisne N."/>
            <person name="Couloux A."/>
            <person name="Cournoyer B."/>
            <person name="Cruveiller S."/>
            <person name="Daubin V."/>
            <person name="Demange N."/>
            <person name="Francino M.P."/>
            <person name="Goltsman E."/>
            <person name="Huang Y."/>
            <person name="Kopp O.R."/>
            <person name="Labarre L."/>
            <person name="Lapidus A."/>
            <person name="Lavire C."/>
            <person name="Marechal J."/>
            <person name="Martinez M."/>
            <person name="Mastronunzio J.E."/>
            <person name="Mullin B.C."/>
            <person name="Niemann J."/>
            <person name="Pujic P."/>
            <person name="Rawnsley T."/>
            <person name="Rouy Z."/>
            <person name="Schenowitz C."/>
            <person name="Sellstedt A."/>
            <person name="Tavares F."/>
            <person name="Tomkins J.P."/>
            <person name="Vallenet D."/>
            <person name="Valverde C."/>
            <person name="Wall L.G."/>
            <person name="Wang Y."/>
            <person name="Medigue C."/>
            <person name="Benson D.R."/>
        </authorList>
    </citation>
    <scope>NUCLEOTIDE SEQUENCE [LARGE SCALE GENOMIC DNA]</scope>
    <source>
        <strain evidence="4">DSM 45818 / CECT 9043 / CcI3</strain>
    </source>
</reference>
<evidence type="ECO:0000313" key="4">
    <source>
        <dbReference type="Proteomes" id="UP000001937"/>
    </source>
</evidence>
<keyword evidence="4" id="KW-1185">Reference proteome</keyword>
<gene>
    <name evidence="3" type="ordered locus">Francci3_2262</name>
</gene>
<dbReference type="Proteomes" id="UP000001937">
    <property type="component" value="Chromosome"/>
</dbReference>
<dbReference type="AlphaFoldDB" id="Q2JAR2"/>
<dbReference type="InterPro" id="IPR058158">
    <property type="entry name" value="Phage_zn-bd_3"/>
</dbReference>
<dbReference type="Pfam" id="PF24071">
    <property type="entry name" value="Phage_zn_bind_3"/>
    <property type="match status" value="1"/>
</dbReference>
<dbReference type="HOGENOM" id="CLU_173178_0_0_11"/>
<dbReference type="OrthoDB" id="4273840at2"/>
<feature type="domain" description="Phage FDXHR zinc binding" evidence="2">
    <location>
        <begin position="15"/>
        <end position="59"/>
    </location>
</feature>
<name>Q2JAR2_FRACC</name>
<sequence>MAGRDSEYERPILLSCGGCDVRWTALTAAHCPSCHETFAGTTTGFDAHRVKGACLSPERAGLRRDRGYWLSGDEQPPGRILRVSDRQGGSAGPAGARGGAGGGARGGAGTVRMAG</sequence>
<organism evidence="3 4">
    <name type="scientific">Frankia casuarinae (strain DSM 45818 / CECT 9043 / HFP020203 / CcI3)</name>
    <dbReference type="NCBI Taxonomy" id="106370"/>
    <lineage>
        <taxon>Bacteria</taxon>
        <taxon>Bacillati</taxon>
        <taxon>Actinomycetota</taxon>
        <taxon>Actinomycetes</taxon>
        <taxon>Frankiales</taxon>
        <taxon>Frankiaceae</taxon>
        <taxon>Frankia</taxon>
    </lineage>
</organism>
<proteinExistence type="predicted"/>
<dbReference type="RefSeq" id="WP_011436676.1">
    <property type="nucleotide sequence ID" value="NC_007777.1"/>
</dbReference>
<protein>
    <recommendedName>
        <fullName evidence="2">Phage FDXHR zinc binding domain-containing protein</fullName>
    </recommendedName>
</protein>
<evidence type="ECO:0000256" key="1">
    <source>
        <dbReference type="SAM" id="MobiDB-lite"/>
    </source>
</evidence>
<accession>Q2JAR2</accession>
<dbReference type="STRING" id="106370.Francci3_2262"/>
<evidence type="ECO:0000313" key="3">
    <source>
        <dbReference type="EMBL" id="ABD11630.1"/>
    </source>
</evidence>
<dbReference type="EMBL" id="CP000249">
    <property type="protein sequence ID" value="ABD11630.1"/>
    <property type="molecule type" value="Genomic_DNA"/>
</dbReference>
<dbReference type="KEGG" id="fra:Francci3_2262"/>
<evidence type="ECO:0000259" key="2">
    <source>
        <dbReference type="Pfam" id="PF24071"/>
    </source>
</evidence>
<feature type="region of interest" description="Disordered" evidence="1">
    <location>
        <begin position="68"/>
        <end position="115"/>
    </location>
</feature>
<feature type="compositionally biased region" description="Gly residues" evidence="1">
    <location>
        <begin position="89"/>
        <end position="109"/>
    </location>
</feature>